<dbReference type="RefSeq" id="WP_306099514.1">
    <property type="nucleotide sequence ID" value="NZ_CP162602.1"/>
</dbReference>
<keyword evidence="1" id="KW-0444">Lipid biosynthesis</keyword>
<dbReference type="PANTHER" id="PTHR38764">
    <property type="entry name" value="ACYL CARRIER PROTEIN PHOSPHODIESTERASE"/>
    <property type="match status" value="1"/>
</dbReference>
<accession>A0AB39HHI2</accession>
<proteinExistence type="predicted"/>
<gene>
    <name evidence="5" type="ORF">AB0763_16345</name>
</gene>
<protein>
    <submittedName>
        <fullName evidence="5">ACP phosphodiesterase</fullName>
    </submittedName>
</protein>
<sequence length="199" mass="23251">MNYLAHLDIAHYCQSDKLGNLLGDFVKGHPDSLRLPTVVKQGVLLHRFVDRYTDQHSQVLALKTLFPSSLRRYAPIALDVYWDHCLAQSWSQRYPYSLEAFSQQAKQEIEHSWYADVPSSFSQVHHKMWSQQWLLQYRDPDSVDRALLSIVRRRPRLAPLAETSEILSAHQQHLEHVFNDFYPQVLAASSQYFTQSIKQ</sequence>
<dbReference type="KEGG" id="vih:AB0763_16345"/>
<organism evidence="5">
    <name type="scientific">Vibrio sp. HB236076</name>
    <dbReference type="NCBI Taxonomy" id="3232307"/>
    <lineage>
        <taxon>Bacteria</taxon>
        <taxon>Pseudomonadati</taxon>
        <taxon>Pseudomonadota</taxon>
        <taxon>Gammaproteobacteria</taxon>
        <taxon>Vibrionales</taxon>
        <taxon>Vibrionaceae</taxon>
        <taxon>Vibrio</taxon>
    </lineage>
</organism>
<dbReference type="EMBL" id="CP162602">
    <property type="protein sequence ID" value="XDK26608.1"/>
    <property type="molecule type" value="Genomic_DNA"/>
</dbReference>
<dbReference type="Pfam" id="PF04336">
    <property type="entry name" value="ACP_PD"/>
    <property type="match status" value="1"/>
</dbReference>
<keyword evidence="2" id="KW-0378">Hydrolase</keyword>
<reference evidence="5" key="1">
    <citation type="submission" date="2024-07" db="EMBL/GenBank/DDBJ databases">
        <title>Genome Analysis of a Potential Novel Vibrio Species Secreting pH- and Thermo-stable Alginate Lyase and its Application in Producing Alginate Oligosaccharides.</title>
        <authorList>
            <person name="Huang H."/>
            <person name="Bao K."/>
        </authorList>
    </citation>
    <scope>NUCLEOTIDE SEQUENCE</scope>
    <source>
        <strain evidence="5">HB236076</strain>
        <plasmid evidence="5">p-HB236076</plasmid>
    </source>
</reference>
<dbReference type="PIRSF" id="PIRSF011489">
    <property type="entry name" value="DUF479"/>
    <property type="match status" value="1"/>
</dbReference>
<dbReference type="InterPro" id="IPR007431">
    <property type="entry name" value="ACP_PD"/>
</dbReference>
<keyword evidence="3" id="KW-0443">Lipid metabolism</keyword>
<evidence type="ECO:0000256" key="1">
    <source>
        <dbReference type="ARBA" id="ARBA00022516"/>
    </source>
</evidence>
<keyword evidence="4" id="KW-0276">Fatty acid metabolism</keyword>
<dbReference type="GO" id="GO:0006633">
    <property type="term" value="P:fatty acid biosynthetic process"/>
    <property type="evidence" value="ECO:0007669"/>
    <property type="project" value="UniProtKB-KW"/>
</dbReference>
<dbReference type="AlphaFoldDB" id="A0AB39HHI2"/>
<keyword evidence="5" id="KW-0614">Plasmid</keyword>
<keyword evidence="4" id="KW-0275">Fatty acid biosynthesis</keyword>
<dbReference type="PANTHER" id="PTHR38764:SF1">
    <property type="entry name" value="ACYL CARRIER PROTEIN PHOSPHODIESTERASE"/>
    <property type="match status" value="1"/>
</dbReference>
<evidence type="ECO:0000256" key="4">
    <source>
        <dbReference type="ARBA" id="ARBA00023160"/>
    </source>
</evidence>
<name>A0AB39HHI2_9VIBR</name>
<dbReference type="GO" id="GO:0008770">
    <property type="term" value="F:[acyl-carrier-protein] phosphodiesterase activity"/>
    <property type="evidence" value="ECO:0007669"/>
    <property type="project" value="InterPro"/>
</dbReference>
<evidence type="ECO:0000313" key="5">
    <source>
        <dbReference type="EMBL" id="XDK26608.1"/>
    </source>
</evidence>
<evidence type="ECO:0000256" key="3">
    <source>
        <dbReference type="ARBA" id="ARBA00023098"/>
    </source>
</evidence>
<geneLocation type="plasmid" evidence="5">
    <name>p-HB236076</name>
</geneLocation>
<evidence type="ECO:0000256" key="2">
    <source>
        <dbReference type="ARBA" id="ARBA00022801"/>
    </source>
</evidence>